<keyword evidence="1" id="KW-1133">Transmembrane helix</keyword>
<accession>X1LE34</accession>
<proteinExistence type="predicted"/>
<keyword evidence="1" id="KW-0472">Membrane</keyword>
<sequence>MKNLKNKCVILGVIFLLYLSGLILFVHLEINYIDPDFKEEILPKLNNQNINITTPENKTYTEPMSGYYPSTYGFENDKNGNVPVGWTDYSHDGCGTQVISELDGHKKVLELWDKKRTGYSKIYNNFLPQTSGTIEWWWRQSSGYVASHVIIGDGPTLRWSIYNQLQYDDLSGTSHTVTLVNSDQWYHHKIVFNCSNNSFDWYIDGVLQANNAKFRYKRSALSFFRLNTWYSHRF</sequence>
<dbReference type="AlphaFoldDB" id="X1LE34"/>
<dbReference type="SUPFAM" id="SSF49899">
    <property type="entry name" value="Concanavalin A-like lectins/glucanases"/>
    <property type="match status" value="1"/>
</dbReference>
<dbReference type="Gene3D" id="2.60.120.200">
    <property type="match status" value="1"/>
</dbReference>
<dbReference type="EMBL" id="BARV01008230">
    <property type="protein sequence ID" value="GAI17368.1"/>
    <property type="molecule type" value="Genomic_DNA"/>
</dbReference>
<evidence type="ECO:0000256" key="1">
    <source>
        <dbReference type="SAM" id="Phobius"/>
    </source>
</evidence>
<gene>
    <name evidence="2" type="ORF">S06H3_16610</name>
</gene>
<evidence type="ECO:0000313" key="2">
    <source>
        <dbReference type="EMBL" id="GAI17368.1"/>
    </source>
</evidence>
<comment type="caution">
    <text evidence="2">The sequence shown here is derived from an EMBL/GenBank/DDBJ whole genome shotgun (WGS) entry which is preliminary data.</text>
</comment>
<reference evidence="2" key="1">
    <citation type="journal article" date="2014" name="Front. Microbiol.">
        <title>High frequency of phylogenetically diverse reductive dehalogenase-homologous genes in deep subseafloor sedimentary metagenomes.</title>
        <authorList>
            <person name="Kawai M."/>
            <person name="Futagami T."/>
            <person name="Toyoda A."/>
            <person name="Takaki Y."/>
            <person name="Nishi S."/>
            <person name="Hori S."/>
            <person name="Arai W."/>
            <person name="Tsubouchi T."/>
            <person name="Morono Y."/>
            <person name="Uchiyama I."/>
            <person name="Ito T."/>
            <person name="Fujiyama A."/>
            <person name="Inagaki F."/>
            <person name="Takami H."/>
        </authorList>
    </citation>
    <scope>NUCLEOTIDE SEQUENCE</scope>
    <source>
        <strain evidence="2">Expedition CK06-06</strain>
    </source>
</reference>
<organism evidence="2">
    <name type="scientific">marine sediment metagenome</name>
    <dbReference type="NCBI Taxonomy" id="412755"/>
    <lineage>
        <taxon>unclassified sequences</taxon>
        <taxon>metagenomes</taxon>
        <taxon>ecological metagenomes</taxon>
    </lineage>
</organism>
<name>X1LE34_9ZZZZ</name>
<keyword evidence="1" id="KW-0812">Transmembrane</keyword>
<feature type="transmembrane region" description="Helical" evidence="1">
    <location>
        <begin position="9"/>
        <end position="28"/>
    </location>
</feature>
<dbReference type="InterPro" id="IPR013320">
    <property type="entry name" value="ConA-like_dom_sf"/>
</dbReference>
<protein>
    <submittedName>
        <fullName evidence="2">Uncharacterized protein</fullName>
    </submittedName>
</protein>